<dbReference type="Pfam" id="PF00098">
    <property type="entry name" value="zf-CCHC"/>
    <property type="match status" value="1"/>
</dbReference>
<accession>A0A8H5LE97</accession>
<dbReference type="InterPro" id="IPR001878">
    <property type="entry name" value="Znf_CCHC"/>
</dbReference>
<feature type="compositionally biased region" description="Polar residues" evidence="3">
    <location>
        <begin position="119"/>
        <end position="132"/>
    </location>
</feature>
<evidence type="ECO:0000256" key="2">
    <source>
        <dbReference type="PROSITE-ProRule" id="PRU00047"/>
    </source>
</evidence>
<proteinExistence type="predicted"/>
<evidence type="ECO:0000256" key="1">
    <source>
        <dbReference type="ARBA" id="ARBA00022664"/>
    </source>
</evidence>
<dbReference type="GO" id="GO:0006397">
    <property type="term" value="P:mRNA processing"/>
    <property type="evidence" value="ECO:0007669"/>
    <property type="project" value="UniProtKB-KW"/>
</dbReference>
<dbReference type="Proteomes" id="UP000559256">
    <property type="component" value="Unassembled WGS sequence"/>
</dbReference>
<keyword evidence="2" id="KW-0479">Metal-binding</keyword>
<dbReference type="SUPFAM" id="SSF57756">
    <property type="entry name" value="Retrovirus zinc finger-like domains"/>
    <property type="match status" value="1"/>
</dbReference>
<dbReference type="SMART" id="SM00343">
    <property type="entry name" value="ZnF_C2HC"/>
    <property type="match status" value="1"/>
</dbReference>
<feature type="compositionally biased region" description="Acidic residues" evidence="3">
    <location>
        <begin position="261"/>
        <end position="289"/>
    </location>
</feature>
<feature type="compositionally biased region" description="Polar residues" evidence="3">
    <location>
        <begin position="21"/>
        <end position="30"/>
    </location>
</feature>
<keyword evidence="2" id="KW-0863">Zinc-finger</keyword>
<dbReference type="GO" id="GO:0008270">
    <property type="term" value="F:zinc ion binding"/>
    <property type="evidence" value="ECO:0007669"/>
    <property type="project" value="UniProtKB-KW"/>
</dbReference>
<keyword evidence="2" id="KW-0862">Zinc</keyword>
<keyword evidence="1" id="KW-0507">mRNA processing</keyword>
<dbReference type="PROSITE" id="PS50158">
    <property type="entry name" value="ZF_CCHC"/>
    <property type="match status" value="1"/>
</dbReference>
<evidence type="ECO:0000259" key="4">
    <source>
        <dbReference type="PROSITE" id="PS50158"/>
    </source>
</evidence>
<reference evidence="5 6" key="1">
    <citation type="journal article" date="2020" name="ISME J.">
        <title>Uncovering the hidden diversity of litter-decomposition mechanisms in mushroom-forming fungi.</title>
        <authorList>
            <person name="Floudas D."/>
            <person name="Bentzer J."/>
            <person name="Ahren D."/>
            <person name="Johansson T."/>
            <person name="Persson P."/>
            <person name="Tunlid A."/>
        </authorList>
    </citation>
    <scope>NUCLEOTIDE SEQUENCE [LARGE SCALE GENOMIC DNA]</scope>
    <source>
        <strain evidence="5 6">CBS 291.85</strain>
    </source>
</reference>
<dbReference type="EMBL" id="JAACJM010000055">
    <property type="protein sequence ID" value="KAF5356405.1"/>
    <property type="molecule type" value="Genomic_DNA"/>
</dbReference>
<dbReference type="OrthoDB" id="3251181at2759"/>
<evidence type="ECO:0000313" key="6">
    <source>
        <dbReference type="Proteomes" id="UP000559256"/>
    </source>
</evidence>
<feature type="region of interest" description="Disordered" evidence="3">
    <location>
        <begin position="94"/>
        <end position="132"/>
    </location>
</feature>
<dbReference type="GO" id="GO:0003676">
    <property type="term" value="F:nucleic acid binding"/>
    <property type="evidence" value="ECO:0007669"/>
    <property type="project" value="InterPro"/>
</dbReference>
<feature type="domain" description="CCHC-type" evidence="4">
    <location>
        <begin position="73"/>
        <end position="87"/>
    </location>
</feature>
<evidence type="ECO:0000256" key="3">
    <source>
        <dbReference type="SAM" id="MobiDB-lite"/>
    </source>
</evidence>
<dbReference type="AlphaFoldDB" id="A0A8H5LE97"/>
<comment type="caution">
    <text evidence="5">The sequence shown here is derived from an EMBL/GenBank/DDBJ whole genome shotgun (WGS) entry which is preliminary data.</text>
</comment>
<name>A0A8H5LE97_9AGAR</name>
<feature type="region of interest" description="Disordered" evidence="3">
    <location>
        <begin position="20"/>
        <end position="45"/>
    </location>
</feature>
<sequence length="513" mass="56280">MQEIIDLLYSQYLFLHPEMPSWSTSTNKKGSMSKAPDPAKDPKNVTLQASSTLGSTSNAPTANKLNISMGIQCYNCKGFGHLSWDCPTPKQKLNGGGGHGGADVNNGGNTANVEGTPKPGNTTTPSVVQNSNPKLNMQSQYLKPVGQAGMVENINFAYMAELSSDISEDNWSDNEYEEEILVPLLPQFLNRLVSQITGITDEEIGPLTTDELDHIKSTIKDLGNQLSDEKRKLLSQVNATLIAQHASQWLYEKFTYEVWEDEEDKENDSESDDEDDIRMESDDEGESENVPDAQGGNNIYMCVTDPTFILDDGINIDESSKPVVMQTDSMEPTASVFTFTVLSQGAAEIRTGEGTIPVRNVLYVPELANTLVSIGELDDAGYTVTFGGGQAVICGPDGKVCGSIPKSNGLYQVIGDTSNWESYTVVERLMLDEFHRCMGHILGNLLVAQVFLGSQKGWFKKRLNILYSDKIQGITKPTIHCLAHLGDLKTFFENCTRNSLAYTLFDHIPSVAR</sequence>
<gene>
    <name evidence="5" type="ORF">D9758_009480</name>
</gene>
<protein>
    <recommendedName>
        <fullName evidence="4">CCHC-type domain-containing protein</fullName>
    </recommendedName>
</protein>
<keyword evidence="6" id="KW-1185">Reference proteome</keyword>
<evidence type="ECO:0000313" key="5">
    <source>
        <dbReference type="EMBL" id="KAF5356405.1"/>
    </source>
</evidence>
<organism evidence="5 6">
    <name type="scientific">Tetrapyrgos nigripes</name>
    <dbReference type="NCBI Taxonomy" id="182062"/>
    <lineage>
        <taxon>Eukaryota</taxon>
        <taxon>Fungi</taxon>
        <taxon>Dikarya</taxon>
        <taxon>Basidiomycota</taxon>
        <taxon>Agaricomycotina</taxon>
        <taxon>Agaricomycetes</taxon>
        <taxon>Agaricomycetidae</taxon>
        <taxon>Agaricales</taxon>
        <taxon>Marasmiineae</taxon>
        <taxon>Marasmiaceae</taxon>
        <taxon>Tetrapyrgos</taxon>
    </lineage>
</organism>
<dbReference type="Gene3D" id="4.10.60.10">
    <property type="entry name" value="Zinc finger, CCHC-type"/>
    <property type="match status" value="1"/>
</dbReference>
<feature type="region of interest" description="Disordered" evidence="3">
    <location>
        <begin position="261"/>
        <end position="298"/>
    </location>
</feature>
<dbReference type="InterPro" id="IPR036875">
    <property type="entry name" value="Znf_CCHC_sf"/>
</dbReference>